<dbReference type="EMBL" id="CACRTM010000023">
    <property type="protein sequence ID" value="VYT89484.1"/>
    <property type="molecule type" value="Genomic_DNA"/>
</dbReference>
<dbReference type="GO" id="GO:0016020">
    <property type="term" value="C:membrane"/>
    <property type="evidence" value="ECO:0007669"/>
    <property type="project" value="InterPro"/>
</dbReference>
<sequence length="142" mass="15725">MYFWNDVHSTWLEASYQRVEYDRGGENHGWKLTLSQNIAIGMGAESHPMLRFYVPGGQVDNKHIAKVNDSSVERLHSLNVGGMFEAWFQVCRHLREQAGLRRPVRGFCRLNSPSGAGPDPADRDQSSSASAGNDPGIPPDSA</sequence>
<dbReference type="GO" id="GO:0034219">
    <property type="term" value="P:carbohydrate transmembrane transport"/>
    <property type="evidence" value="ECO:0007669"/>
    <property type="project" value="InterPro"/>
</dbReference>
<dbReference type="SUPFAM" id="SSF56935">
    <property type="entry name" value="Porins"/>
    <property type="match status" value="1"/>
</dbReference>
<organism evidence="2">
    <name type="scientific">Klebsiella oxytoca</name>
    <dbReference type="NCBI Taxonomy" id="571"/>
    <lineage>
        <taxon>Bacteria</taxon>
        <taxon>Pseudomonadati</taxon>
        <taxon>Pseudomonadota</taxon>
        <taxon>Gammaproteobacteria</taxon>
        <taxon>Enterobacterales</taxon>
        <taxon>Enterobacteriaceae</taxon>
        <taxon>Klebsiella/Raoultella group</taxon>
        <taxon>Klebsiella</taxon>
    </lineage>
</organism>
<evidence type="ECO:0000313" key="2">
    <source>
        <dbReference type="EMBL" id="VYT89484.1"/>
    </source>
</evidence>
<reference evidence="2" key="1">
    <citation type="submission" date="2019-11" db="EMBL/GenBank/DDBJ databases">
        <authorList>
            <person name="Feng L."/>
        </authorList>
    </citation>
    <scope>NUCLEOTIDE SEQUENCE</scope>
    <source>
        <strain evidence="2">KOxytocaLFYP65</strain>
    </source>
</reference>
<accession>A0A6N3ABK6</accession>
<protein>
    <submittedName>
        <fullName evidence="2">Maltoporin</fullName>
    </submittedName>
</protein>
<dbReference type="GO" id="GO:0015288">
    <property type="term" value="F:porin activity"/>
    <property type="evidence" value="ECO:0007669"/>
    <property type="project" value="InterPro"/>
</dbReference>
<dbReference type="Gene3D" id="2.40.170.10">
    <property type="entry name" value="Porin, LamB type"/>
    <property type="match status" value="1"/>
</dbReference>
<proteinExistence type="predicted"/>
<gene>
    <name evidence="2" type="ORF">KOLFYP65_00013</name>
</gene>
<dbReference type="AlphaFoldDB" id="A0A6N3ABK6"/>
<dbReference type="InterPro" id="IPR003192">
    <property type="entry name" value="Porin_LamB"/>
</dbReference>
<name>A0A6N3ABK6_KLEOX</name>
<dbReference type="Pfam" id="PF02264">
    <property type="entry name" value="LamB"/>
    <property type="match status" value="1"/>
</dbReference>
<feature type="region of interest" description="Disordered" evidence="1">
    <location>
        <begin position="106"/>
        <end position="142"/>
    </location>
</feature>
<dbReference type="InterPro" id="IPR036998">
    <property type="entry name" value="Porin_LamB_sf"/>
</dbReference>
<evidence type="ECO:0000256" key="1">
    <source>
        <dbReference type="SAM" id="MobiDB-lite"/>
    </source>
</evidence>